<keyword evidence="10" id="KW-1185">Reference proteome</keyword>
<dbReference type="InterPro" id="IPR010918">
    <property type="entry name" value="PurM-like_C_dom"/>
</dbReference>
<dbReference type="Pfam" id="PF00586">
    <property type="entry name" value="AIRS"/>
    <property type="match status" value="1"/>
</dbReference>
<keyword evidence="1 9" id="KW-0808">Transferase</keyword>
<evidence type="ECO:0000256" key="1">
    <source>
        <dbReference type="ARBA" id="ARBA00022679"/>
    </source>
</evidence>
<dbReference type="PANTHER" id="PTHR10256:SF0">
    <property type="entry name" value="INACTIVE SELENIDE, WATER DIKINASE-LIKE PROTEIN-RELATED"/>
    <property type="match status" value="1"/>
</dbReference>
<dbReference type="InterPro" id="IPR017584">
    <property type="entry name" value="Pyridine_nucleo_diS_OxRdtase_N"/>
</dbReference>
<dbReference type="PRINTS" id="PR00368">
    <property type="entry name" value="FADPNR"/>
</dbReference>
<keyword evidence="4" id="KW-0067">ATP-binding</keyword>
<evidence type="ECO:0000259" key="8">
    <source>
        <dbReference type="Pfam" id="PF07992"/>
    </source>
</evidence>
<dbReference type="InterPro" id="IPR036676">
    <property type="entry name" value="PurM-like_C_sf"/>
</dbReference>
<evidence type="ECO:0000313" key="10">
    <source>
        <dbReference type="Proteomes" id="UP001210720"/>
    </source>
</evidence>
<evidence type="ECO:0000256" key="2">
    <source>
        <dbReference type="ARBA" id="ARBA00022741"/>
    </source>
</evidence>
<dbReference type="InterPro" id="IPR023753">
    <property type="entry name" value="FAD/NAD-binding_dom"/>
</dbReference>
<evidence type="ECO:0000313" key="9">
    <source>
        <dbReference type="EMBL" id="MDA7425721.1"/>
    </source>
</evidence>
<name>A0ABT4XUS5_9RHOB</name>
<dbReference type="EMBL" id="JAQIOY010000004">
    <property type="protein sequence ID" value="MDA7425721.1"/>
    <property type="molecule type" value="Genomic_DNA"/>
</dbReference>
<dbReference type="Gene3D" id="3.90.650.10">
    <property type="entry name" value="PurM-like C-terminal domain"/>
    <property type="match status" value="1"/>
</dbReference>
<dbReference type="Gene3D" id="3.50.50.100">
    <property type="match status" value="1"/>
</dbReference>
<dbReference type="Pfam" id="PF07992">
    <property type="entry name" value="Pyr_redox_2"/>
    <property type="match status" value="1"/>
</dbReference>
<dbReference type="NCBIfam" id="TIGR00476">
    <property type="entry name" value="selD"/>
    <property type="match status" value="1"/>
</dbReference>
<gene>
    <name evidence="9" type="primary">selD</name>
    <name evidence="9" type="ORF">PFY00_13395</name>
</gene>
<dbReference type="GO" id="GO:0004756">
    <property type="term" value="F:selenide, water dikinase activity"/>
    <property type="evidence" value="ECO:0007669"/>
    <property type="project" value="UniProtKB-EC"/>
</dbReference>
<dbReference type="SUPFAM" id="SSF55326">
    <property type="entry name" value="PurM N-terminal domain-like"/>
    <property type="match status" value="1"/>
</dbReference>
<keyword evidence="2" id="KW-0547">Nucleotide-binding</keyword>
<evidence type="ECO:0000256" key="3">
    <source>
        <dbReference type="ARBA" id="ARBA00022777"/>
    </source>
</evidence>
<dbReference type="SUPFAM" id="SSF56042">
    <property type="entry name" value="PurM C-terminal domain-like"/>
    <property type="match status" value="1"/>
</dbReference>
<dbReference type="Proteomes" id="UP001210720">
    <property type="component" value="Unassembled WGS sequence"/>
</dbReference>
<evidence type="ECO:0000256" key="4">
    <source>
        <dbReference type="ARBA" id="ARBA00022840"/>
    </source>
</evidence>
<dbReference type="SUPFAM" id="SSF51905">
    <property type="entry name" value="FAD/NAD(P)-binding domain"/>
    <property type="match status" value="2"/>
</dbReference>
<evidence type="ECO:0000256" key="5">
    <source>
        <dbReference type="ARBA" id="ARBA00023266"/>
    </source>
</evidence>
<dbReference type="Gene3D" id="3.30.1330.10">
    <property type="entry name" value="PurM-like, N-terminal domain"/>
    <property type="match status" value="1"/>
</dbReference>
<keyword evidence="3" id="KW-0418">Kinase</keyword>
<dbReference type="InterPro" id="IPR004536">
    <property type="entry name" value="SPS/SelD"/>
</dbReference>
<dbReference type="Pfam" id="PF02769">
    <property type="entry name" value="AIRS_C"/>
    <property type="match status" value="1"/>
</dbReference>
<comment type="caution">
    <text evidence="9">The sequence shown here is derived from an EMBL/GenBank/DDBJ whole genome shotgun (WGS) entry which is preliminary data.</text>
</comment>
<reference evidence="9 10" key="1">
    <citation type="submission" date="2023-01" db="EMBL/GenBank/DDBJ databases">
        <title>Thalassococcus onchidii sp. nov., isolated from a marine invertebrate from the South China Sea.</title>
        <authorList>
            <person name="Xu S."/>
            <person name="Liu Z."/>
            <person name="Xu Y."/>
        </authorList>
    </citation>
    <scope>NUCLEOTIDE SEQUENCE [LARGE SCALE GENOMIC DNA]</scope>
    <source>
        <strain evidence="9 10">KCTC 32084</strain>
    </source>
</reference>
<feature type="domain" description="PurM-like N-terminal" evidence="6">
    <location>
        <begin position="421"/>
        <end position="529"/>
    </location>
</feature>
<dbReference type="EC" id="2.7.9.3" evidence="9"/>
<proteinExistence type="predicted"/>
<dbReference type="InterPro" id="IPR016188">
    <property type="entry name" value="PurM-like_N"/>
</dbReference>
<evidence type="ECO:0000259" key="7">
    <source>
        <dbReference type="Pfam" id="PF02769"/>
    </source>
</evidence>
<organism evidence="9 10">
    <name type="scientific">Thalassococcus lentus</name>
    <dbReference type="NCBI Taxonomy" id="1210524"/>
    <lineage>
        <taxon>Bacteria</taxon>
        <taxon>Pseudomonadati</taxon>
        <taxon>Pseudomonadota</taxon>
        <taxon>Alphaproteobacteria</taxon>
        <taxon>Rhodobacterales</taxon>
        <taxon>Roseobacteraceae</taxon>
        <taxon>Thalassococcus</taxon>
    </lineage>
</organism>
<dbReference type="CDD" id="cd02195">
    <property type="entry name" value="SelD"/>
    <property type="match status" value="1"/>
</dbReference>
<dbReference type="InterPro" id="IPR036921">
    <property type="entry name" value="PurM-like_N_sf"/>
</dbReference>
<sequence length="713" mass="73387">MHSPTLPLSRDLVMIGGGHTHALVLRVWGMNPLPGVRVTLINPGPTAPYSGMLPGHLAGHYPRAALDIDLVRLARFAGARLVLGAVDGIDLQARTISIPGRAPIGFDVASVDVGITSAMPALPGFAQHAVPAKPLGPFASAWARFLDGKGPATVAVIGAGVAGAEIAMALAFALKSKGRAAQVTLIDRSNALSALRSKTANALRAALADQEVTLIEQAAIAAVTAEGVQLEDGSVIEAAFVTGAAGAKPHDWIAGTGLDLEGGFIRVDDRLRSSDGSVFAVGDCAHMSASPRPKAGVFAVRQAPTLLNNLRATLSDAGGLKPYVPQRDYLKLISLGKKSALADRFGLKLSGPLLWKWKDRIDQAFMEKFRTLPQMPPPDLPWPRASGSREVLGDKPMCGGCGAKVGSPALIAALGDRDAPGDDAAILQTGQTRQVISTDHLRAMTEDAYVLAKIAAVHALGDVWAMGAKPQAATINVILPRQSETLAQRSLREITMASRAVLGDAGAELVGGHTTQGSELTIGFTVTGLCAKPPITLTGARPGDHLILTKPIGSGVVMAAEMAKLASGETVENALNTMMMPQGQAAEILSAAQAMTDVTGFGLAGHIANICAGSAVGAQIDLDAVPLIAGAEALAEAGVRSSLFPINRAAVHISAPDPEDPRLDLMFDPQTGGGLLAAIRGETAPILQALAEAGYEAAQIGALTEDAGQISIA</sequence>
<dbReference type="PANTHER" id="PTHR10256">
    <property type="entry name" value="SELENIDE, WATER DIKINASE"/>
    <property type="match status" value="1"/>
</dbReference>
<accession>A0ABT4XUS5</accession>
<feature type="domain" description="PurM-like C-terminal" evidence="7">
    <location>
        <begin position="541"/>
        <end position="708"/>
    </location>
</feature>
<dbReference type="RefSeq" id="WP_271433079.1">
    <property type="nucleotide sequence ID" value="NZ_JAQIOY010000004.1"/>
</dbReference>
<evidence type="ECO:0000259" key="6">
    <source>
        <dbReference type="Pfam" id="PF00586"/>
    </source>
</evidence>
<dbReference type="NCBIfam" id="TIGR03169">
    <property type="entry name" value="Nterm_to_SelD"/>
    <property type="match status" value="1"/>
</dbReference>
<keyword evidence="9" id="KW-0449">Lipoprotein</keyword>
<dbReference type="InterPro" id="IPR036188">
    <property type="entry name" value="FAD/NAD-bd_sf"/>
</dbReference>
<feature type="domain" description="FAD/NAD(P)-binding" evidence="8">
    <location>
        <begin position="11"/>
        <end position="303"/>
    </location>
</feature>
<protein>
    <submittedName>
        <fullName evidence="9">Selenide, water dikinase SelD</fullName>
        <ecNumber evidence="9">2.7.9.3</ecNumber>
    </submittedName>
</protein>
<keyword evidence="5" id="KW-0711">Selenium</keyword>